<reference evidence="1 2" key="1">
    <citation type="journal article" date="2013" name="BMC Genomics">
        <title>The miniature genome of a carnivorous plant Genlisea aurea contains a low number of genes and short non-coding sequences.</title>
        <authorList>
            <person name="Leushkin E.V."/>
            <person name="Sutormin R.A."/>
            <person name="Nabieva E.R."/>
            <person name="Penin A.A."/>
            <person name="Kondrashov A.S."/>
            <person name="Logacheva M.D."/>
        </authorList>
    </citation>
    <scope>NUCLEOTIDE SEQUENCE [LARGE SCALE GENOMIC DNA]</scope>
</reference>
<comment type="caution">
    <text evidence="1">The sequence shown here is derived from an EMBL/GenBank/DDBJ whole genome shotgun (WGS) entry which is preliminary data.</text>
</comment>
<evidence type="ECO:0000313" key="1">
    <source>
        <dbReference type="EMBL" id="EPS71199.1"/>
    </source>
</evidence>
<accession>S8CV03</accession>
<name>S8CV03_9LAMI</name>
<proteinExistence type="predicted"/>
<dbReference type="Proteomes" id="UP000015453">
    <property type="component" value="Unassembled WGS sequence"/>
</dbReference>
<sequence>MASRSAAGAAADYALLSSADGRAVSLADSSPMEVLAHLGPATDQEAQQTISCLSSFSMIGSSLSSVPEAVVGALQLLIENNPIKELVSSLLRDANIWNAFTQNPVVKKLTSASVVMANEISSTPGLLEGAPAPVAGGSQNFFDKVWQILGDLLSKFAAYFIDVFSGRTDPFGDPPHERLSADVRAPLHKEVLGLTLIGVLAIIIQRVIGSEIFVEV</sequence>
<dbReference type="AlphaFoldDB" id="S8CV03"/>
<evidence type="ECO:0000313" key="2">
    <source>
        <dbReference type="Proteomes" id="UP000015453"/>
    </source>
</evidence>
<protein>
    <submittedName>
        <fullName evidence="1">Uncharacterized protein</fullName>
    </submittedName>
</protein>
<keyword evidence="2" id="KW-1185">Reference proteome</keyword>
<dbReference type="EMBL" id="AUSU01001358">
    <property type="protein sequence ID" value="EPS71199.1"/>
    <property type="molecule type" value="Genomic_DNA"/>
</dbReference>
<organism evidence="1 2">
    <name type="scientific">Genlisea aurea</name>
    <dbReference type="NCBI Taxonomy" id="192259"/>
    <lineage>
        <taxon>Eukaryota</taxon>
        <taxon>Viridiplantae</taxon>
        <taxon>Streptophyta</taxon>
        <taxon>Embryophyta</taxon>
        <taxon>Tracheophyta</taxon>
        <taxon>Spermatophyta</taxon>
        <taxon>Magnoliopsida</taxon>
        <taxon>eudicotyledons</taxon>
        <taxon>Gunneridae</taxon>
        <taxon>Pentapetalae</taxon>
        <taxon>asterids</taxon>
        <taxon>lamiids</taxon>
        <taxon>Lamiales</taxon>
        <taxon>Lentibulariaceae</taxon>
        <taxon>Genlisea</taxon>
    </lineage>
</organism>
<gene>
    <name evidence="1" type="ORF">M569_03560</name>
</gene>